<evidence type="ECO:0000313" key="1">
    <source>
        <dbReference type="EMBL" id="AFQ19778.1"/>
    </source>
</evidence>
<name>A0A9W3JJJ7_BACTU</name>
<dbReference type="KEGG" id="bti:BTG_32208"/>
<evidence type="ECO:0000313" key="2">
    <source>
        <dbReference type="Proteomes" id="UP000005259"/>
    </source>
</evidence>
<protein>
    <submittedName>
        <fullName evidence="1">Uncharacterized protein</fullName>
    </submittedName>
</protein>
<dbReference type="AlphaFoldDB" id="A0A9W3JJJ7"/>
<proteinExistence type="predicted"/>
<geneLocation type="plasmid" evidence="1 2">
    <name>p02</name>
</geneLocation>
<dbReference type="Proteomes" id="UP000005259">
    <property type="component" value="Plasmid p02"/>
</dbReference>
<sequence length="60" mass="6910">MKLADLHNVSIDELFGQNAPLESKLESIKVAVSDLPPHKQQEVLEVLIDYTYFIKKHFTK</sequence>
<keyword evidence="1" id="KW-0614">Plasmid</keyword>
<dbReference type="EMBL" id="CP003754">
    <property type="protein sequence ID" value="AFQ19778.1"/>
    <property type="molecule type" value="Genomic_DNA"/>
</dbReference>
<gene>
    <name evidence="1" type="ORF">BTG_32208</name>
</gene>
<reference evidence="1 2" key="1">
    <citation type="submission" date="2012-08" db="EMBL/GenBank/DDBJ databases">
        <authorList>
            <person name="Doggett N."/>
            <person name="Teshima H."/>
            <person name="Bruce D."/>
            <person name="Detter J.C."/>
            <person name="Johnson S.L."/>
            <person name="Han C."/>
        </authorList>
    </citation>
    <scope>NUCLEOTIDE SEQUENCE [LARGE SCALE GENOMIC DNA]</scope>
    <source>
        <strain evidence="1 2">HD-771</strain>
        <plasmid evidence="1 2">p02</plasmid>
    </source>
</reference>
<organism evidence="1 2">
    <name type="scientific">Bacillus thuringiensis HD-771</name>
    <dbReference type="NCBI Taxonomy" id="1218175"/>
    <lineage>
        <taxon>Bacteria</taxon>
        <taxon>Bacillati</taxon>
        <taxon>Bacillota</taxon>
        <taxon>Bacilli</taxon>
        <taxon>Bacillales</taxon>
        <taxon>Bacillaceae</taxon>
        <taxon>Bacillus</taxon>
        <taxon>Bacillus cereus group</taxon>
    </lineage>
</organism>
<accession>A0A9W3JJJ7</accession>